<sequence length="142" mass="16261">MSETVEFSPEPHVRRQTEQVLASGTTEMLTGPAPSVLLTVHGAKTGKLRYQLVIRVQQDDIYVVVASNDGSDRNPGWYYNIRAHPEVQLQDGTVTRTYQAREVLGEDKQPWWDLAVRTFPRYGEYQTNTERQIPVFVLEPKD</sequence>
<dbReference type="Proteomes" id="UP001138997">
    <property type="component" value="Unassembled WGS sequence"/>
</dbReference>
<dbReference type="AlphaFoldDB" id="A0A9X1NDN2"/>
<organism evidence="3 4">
    <name type="scientific">Kineosporia babensis</name>
    <dbReference type="NCBI Taxonomy" id="499548"/>
    <lineage>
        <taxon>Bacteria</taxon>
        <taxon>Bacillati</taxon>
        <taxon>Actinomycetota</taxon>
        <taxon>Actinomycetes</taxon>
        <taxon>Kineosporiales</taxon>
        <taxon>Kineosporiaceae</taxon>
        <taxon>Kineosporia</taxon>
    </lineage>
</organism>
<protein>
    <submittedName>
        <fullName evidence="3">Nitroreductase family deazaflavin-dependent oxidoreductase</fullName>
    </submittedName>
</protein>
<dbReference type="Pfam" id="PF04075">
    <property type="entry name" value="F420H2_quin_red"/>
    <property type="match status" value="1"/>
</dbReference>
<comment type="similarity">
    <text evidence="1">Belongs to the F420H(2)-dependent quinone reductase family.</text>
</comment>
<dbReference type="PANTHER" id="PTHR39428:SF3">
    <property type="entry name" value="DEAZAFLAVIN-DEPENDENT NITROREDUCTASE"/>
    <property type="match status" value="1"/>
</dbReference>
<dbReference type="InterPro" id="IPR004378">
    <property type="entry name" value="F420H2_quin_Rdtase"/>
</dbReference>
<gene>
    <name evidence="3" type="ORF">LR394_13320</name>
</gene>
<dbReference type="GO" id="GO:0016491">
    <property type="term" value="F:oxidoreductase activity"/>
    <property type="evidence" value="ECO:0007669"/>
    <property type="project" value="InterPro"/>
</dbReference>
<comment type="catalytic activity">
    <reaction evidence="2">
        <text>oxidized coenzyme F420-(gamma-L-Glu)(n) + a quinol + H(+) = reduced coenzyme F420-(gamma-L-Glu)(n) + a quinone</text>
        <dbReference type="Rhea" id="RHEA:39663"/>
        <dbReference type="Rhea" id="RHEA-COMP:12939"/>
        <dbReference type="Rhea" id="RHEA-COMP:14378"/>
        <dbReference type="ChEBI" id="CHEBI:15378"/>
        <dbReference type="ChEBI" id="CHEBI:24646"/>
        <dbReference type="ChEBI" id="CHEBI:132124"/>
        <dbReference type="ChEBI" id="CHEBI:133980"/>
        <dbReference type="ChEBI" id="CHEBI:139511"/>
    </reaction>
</comment>
<evidence type="ECO:0000256" key="2">
    <source>
        <dbReference type="ARBA" id="ARBA00049106"/>
    </source>
</evidence>
<comment type="caution">
    <text evidence="3">The sequence shown here is derived from an EMBL/GenBank/DDBJ whole genome shotgun (WGS) entry which is preliminary data.</text>
</comment>
<dbReference type="InterPro" id="IPR012349">
    <property type="entry name" value="Split_barrel_FMN-bd"/>
</dbReference>
<name>A0A9X1NDN2_9ACTN</name>
<dbReference type="EMBL" id="JAJOMB010000006">
    <property type="protein sequence ID" value="MCD5311884.1"/>
    <property type="molecule type" value="Genomic_DNA"/>
</dbReference>
<evidence type="ECO:0000313" key="4">
    <source>
        <dbReference type="Proteomes" id="UP001138997"/>
    </source>
</evidence>
<evidence type="ECO:0000313" key="3">
    <source>
        <dbReference type="EMBL" id="MCD5311884.1"/>
    </source>
</evidence>
<accession>A0A9X1NDN2</accession>
<dbReference type="PANTHER" id="PTHR39428">
    <property type="entry name" value="F420H(2)-DEPENDENT QUINONE REDUCTASE RV1261C"/>
    <property type="match status" value="1"/>
</dbReference>
<evidence type="ECO:0000256" key="1">
    <source>
        <dbReference type="ARBA" id="ARBA00008710"/>
    </source>
</evidence>
<proteinExistence type="inferred from homology"/>
<dbReference type="Gene3D" id="2.30.110.10">
    <property type="entry name" value="Electron Transport, Fmn-binding Protein, Chain A"/>
    <property type="match status" value="1"/>
</dbReference>
<dbReference type="RefSeq" id="WP_231441541.1">
    <property type="nucleotide sequence ID" value="NZ_JAJOMB010000006.1"/>
</dbReference>
<keyword evidence="4" id="KW-1185">Reference proteome</keyword>
<dbReference type="GO" id="GO:0070967">
    <property type="term" value="F:coenzyme F420 binding"/>
    <property type="evidence" value="ECO:0007669"/>
    <property type="project" value="TreeGrafter"/>
</dbReference>
<reference evidence="3" key="1">
    <citation type="submission" date="2021-11" db="EMBL/GenBank/DDBJ databases">
        <title>Streptomyces corallinus and Kineosporia corallina sp. nov., two new coral-derived marine actinobacteria.</title>
        <authorList>
            <person name="Buangrab K."/>
            <person name="Sutthacheep M."/>
            <person name="Yeemin T."/>
            <person name="Harunari E."/>
            <person name="Igarashi Y."/>
            <person name="Sripreechasak P."/>
            <person name="Kanchanasin P."/>
            <person name="Tanasupawat S."/>
            <person name="Phongsopitanun W."/>
        </authorList>
    </citation>
    <scope>NUCLEOTIDE SEQUENCE</scope>
    <source>
        <strain evidence="3">JCM 31032</strain>
    </source>
</reference>
<dbReference type="NCBIfam" id="TIGR00026">
    <property type="entry name" value="hi_GC_TIGR00026"/>
    <property type="match status" value="1"/>
</dbReference>
<dbReference type="GO" id="GO:0005886">
    <property type="term" value="C:plasma membrane"/>
    <property type="evidence" value="ECO:0007669"/>
    <property type="project" value="TreeGrafter"/>
</dbReference>